<keyword evidence="6" id="KW-1185">Reference proteome</keyword>
<dbReference type="Proteomes" id="UP001165190">
    <property type="component" value="Unassembled WGS sequence"/>
</dbReference>
<reference evidence="5" key="1">
    <citation type="submission" date="2023-05" db="EMBL/GenBank/DDBJ databases">
        <title>Genome and transcriptome analyses reveal genes involved in the formation of fine ridges on petal epidermal cells in Hibiscus trionum.</title>
        <authorList>
            <person name="Koshimizu S."/>
            <person name="Masuda S."/>
            <person name="Ishii T."/>
            <person name="Shirasu K."/>
            <person name="Hoshino A."/>
            <person name="Arita M."/>
        </authorList>
    </citation>
    <scope>NUCLEOTIDE SEQUENCE</scope>
    <source>
        <strain evidence="5">Hamamatsu line</strain>
    </source>
</reference>
<dbReference type="InterPro" id="IPR046350">
    <property type="entry name" value="Cystatin_sf"/>
</dbReference>
<dbReference type="PANTHER" id="PTHR47364">
    <property type="entry name" value="CYSTEINE PROTEINASE INHIBITOR 5"/>
    <property type="match status" value="1"/>
</dbReference>
<feature type="signal peptide" evidence="3">
    <location>
        <begin position="1"/>
        <end position="22"/>
    </location>
</feature>
<dbReference type="GO" id="GO:0004869">
    <property type="term" value="F:cysteine-type endopeptidase inhibitor activity"/>
    <property type="evidence" value="ECO:0007669"/>
    <property type="project" value="UniProtKB-KW"/>
</dbReference>
<dbReference type="Gene3D" id="3.10.450.10">
    <property type="match status" value="1"/>
</dbReference>
<feature type="chain" id="PRO_5040975888" description="Cystatin domain-containing protein" evidence="3">
    <location>
        <begin position="23"/>
        <end position="119"/>
    </location>
</feature>
<dbReference type="EMBL" id="BSYR01000025">
    <property type="protein sequence ID" value="GMI93263.1"/>
    <property type="molecule type" value="Genomic_DNA"/>
</dbReference>
<dbReference type="PANTHER" id="PTHR47364:SF2">
    <property type="entry name" value="CYSTEINE PROTEINASE INHIBITOR 5"/>
    <property type="match status" value="1"/>
</dbReference>
<accession>A0A9W7IFA3</accession>
<dbReference type="InterPro" id="IPR000010">
    <property type="entry name" value="Cystatin_dom"/>
</dbReference>
<comment type="caution">
    <text evidence="5">The sequence shown here is derived from an EMBL/GenBank/DDBJ whole genome shotgun (WGS) entry which is preliminary data.</text>
</comment>
<organism evidence="5 6">
    <name type="scientific">Hibiscus trionum</name>
    <name type="common">Flower of an hour</name>
    <dbReference type="NCBI Taxonomy" id="183268"/>
    <lineage>
        <taxon>Eukaryota</taxon>
        <taxon>Viridiplantae</taxon>
        <taxon>Streptophyta</taxon>
        <taxon>Embryophyta</taxon>
        <taxon>Tracheophyta</taxon>
        <taxon>Spermatophyta</taxon>
        <taxon>Magnoliopsida</taxon>
        <taxon>eudicotyledons</taxon>
        <taxon>Gunneridae</taxon>
        <taxon>Pentapetalae</taxon>
        <taxon>rosids</taxon>
        <taxon>malvids</taxon>
        <taxon>Malvales</taxon>
        <taxon>Malvaceae</taxon>
        <taxon>Malvoideae</taxon>
        <taxon>Hibiscus</taxon>
    </lineage>
</organism>
<keyword evidence="2" id="KW-0789">Thiol protease inhibitor</keyword>
<evidence type="ECO:0000259" key="4">
    <source>
        <dbReference type="SMART" id="SM00043"/>
    </source>
</evidence>
<gene>
    <name evidence="5" type="ORF">HRI_002995600</name>
</gene>
<sequence length="119" mass="13657">MQQFHHFLVLLLPLLFLPLIASESPIGSMVGVWTPIKDIKDPHVIEVAEFAVDEYNKQVNSSLKLVVVVNGETRVASGTNYWLFLQATGRAGKRMYRAFVWEKAWKRLKQLISFEPLED</sequence>
<feature type="domain" description="Cystatin" evidence="4">
    <location>
        <begin position="28"/>
        <end position="117"/>
    </location>
</feature>
<keyword evidence="1" id="KW-0646">Protease inhibitor</keyword>
<dbReference type="SUPFAM" id="SSF54403">
    <property type="entry name" value="Cystatin/monellin"/>
    <property type="match status" value="1"/>
</dbReference>
<protein>
    <recommendedName>
        <fullName evidence="4">Cystatin domain-containing protein</fullName>
    </recommendedName>
</protein>
<evidence type="ECO:0000256" key="3">
    <source>
        <dbReference type="SAM" id="SignalP"/>
    </source>
</evidence>
<dbReference type="AlphaFoldDB" id="A0A9W7IFA3"/>
<proteinExistence type="predicted"/>
<evidence type="ECO:0000256" key="1">
    <source>
        <dbReference type="ARBA" id="ARBA00022690"/>
    </source>
</evidence>
<evidence type="ECO:0000256" key="2">
    <source>
        <dbReference type="ARBA" id="ARBA00022704"/>
    </source>
</evidence>
<dbReference type="OrthoDB" id="1272867at2759"/>
<dbReference type="CDD" id="cd00042">
    <property type="entry name" value="CY"/>
    <property type="match status" value="1"/>
</dbReference>
<name>A0A9W7IFA3_HIBTR</name>
<keyword evidence="3" id="KW-0732">Signal</keyword>
<dbReference type="Pfam" id="PF16845">
    <property type="entry name" value="SQAPI"/>
    <property type="match status" value="1"/>
</dbReference>
<evidence type="ECO:0000313" key="5">
    <source>
        <dbReference type="EMBL" id="GMI93263.1"/>
    </source>
</evidence>
<evidence type="ECO:0000313" key="6">
    <source>
        <dbReference type="Proteomes" id="UP001165190"/>
    </source>
</evidence>
<dbReference type="SMART" id="SM00043">
    <property type="entry name" value="CY"/>
    <property type="match status" value="1"/>
</dbReference>